<dbReference type="PANTHER" id="PTHR12100:SF0">
    <property type="entry name" value="EXOCYST COMPLEX COMPONENT 5"/>
    <property type="match status" value="1"/>
</dbReference>
<evidence type="ECO:0000313" key="2">
    <source>
        <dbReference type="EMBL" id="NDJ95668.1"/>
    </source>
</evidence>
<reference evidence="2" key="1">
    <citation type="submission" date="2018-11" db="EMBL/GenBank/DDBJ databases">
        <title>Myxobolus squamalis genome and transcriptome.</title>
        <authorList>
            <person name="Yahalomi D."/>
            <person name="Atkinson S.D."/>
            <person name="Neuhof M."/>
            <person name="Chang E.S."/>
            <person name="Philippe H."/>
            <person name="Cartwright P."/>
            <person name="Bartholomew J.L."/>
            <person name="Huchon D."/>
        </authorList>
    </citation>
    <scope>NUCLEOTIDE SEQUENCE</scope>
    <source>
        <strain evidence="2">71B08</strain>
        <tissue evidence="2">Whole</tissue>
    </source>
</reference>
<dbReference type="InterPro" id="IPR048627">
    <property type="entry name" value="Sec10_HB"/>
</dbReference>
<evidence type="ECO:0000259" key="1">
    <source>
        <dbReference type="Pfam" id="PF07393"/>
    </source>
</evidence>
<dbReference type="AlphaFoldDB" id="A0A6B2FVZ9"/>
<feature type="domain" description="Exocyst complex component Sec10-like alpha-helical bundle" evidence="1">
    <location>
        <begin position="375"/>
        <end position="665"/>
    </location>
</feature>
<sequence>MTIPELEEAEYFKEPFDVKVFIENLVSQNVLKYKKADEKYSAKVEEVFDKKHQQLMILNEKITEITNEFFEKFNDTQKECINRVELLNAALNNTGDSLNEFLADVRGLGRHMNRFGKGIAIHDLAITRAGDLIFLFQKFDSFSSSDSADVAGFNDITHILTNFQTLQSLKKVSQIIEVEKYKPTCDRINVTYDQIERHIKAQLITAYENMKFDIIKIIVASIINNETMHVIYMLFIEYFQKANKSENLVDSQIDSFKKFSDLCNEVFASSQKIILKIYLQKLYEGPLKGYCDAHLSDTEPEFLDSLYSVYKRIFGMEDKFKRINHNIDVSVFEYLRKLLFSQYLSKYFSAEIEYLTSSFSKVITNLQNDKSGNIFLQEVGVNMVQMTKKSQNRCELLSSINNYPTNTSKIYEILVNQLILGVCMNEIDNYQKEISSNSIKYGFDIKLFELIDQINAVVHLIEKYYSQFVLPAISSSVYYKKTSQFLKNSLASLEVKIDICIDKYINICIASVKSTISSQMNLKEILYSGQNTILSEDVSTACSSLRKLNAGIKSRIDFQNFQKFGFEFCIRLTRFLVQFYKNFNYSVEGAMIALWDIREFKSSFSMYKIKEIDEIFDTIHSLLNVLVVSPNDVKTFSLTINLKKVDPQLIQAYVEKRMDYKQSKIGRVDR</sequence>
<dbReference type="EMBL" id="GHBR01000060">
    <property type="protein sequence ID" value="NDJ95668.1"/>
    <property type="molecule type" value="Transcribed_RNA"/>
</dbReference>
<dbReference type="GO" id="GO:0006887">
    <property type="term" value="P:exocytosis"/>
    <property type="evidence" value="ECO:0007669"/>
    <property type="project" value="TreeGrafter"/>
</dbReference>
<name>A0A6B2FVZ9_MYXSQ</name>
<dbReference type="GO" id="GO:0006893">
    <property type="term" value="P:Golgi to plasma membrane transport"/>
    <property type="evidence" value="ECO:0007669"/>
    <property type="project" value="TreeGrafter"/>
</dbReference>
<dbReference type="GO" id="GO:0000145">
    <property type="term" value="C:exocyst"/>
    <property type="evidence" value="ECO:0007669"/>
    <property type="project" value="TreeGrafter"/>
</dbReference>
<proteinExistence type="predicted"/>
<dbReference type="Pfam" id="PF07393">
    <property type="entry name" value="Sec10_HB"/>
    <property type="match status" value="2"/>
</dbReference>
<accession>A0A6B2FVZ9</accession>
<organism evidence="2">
    <name type="scientific">Myxobolus squamalis</name>
    <name type="common">Myxosporean</name>
    <dbReference type="NCBI Taxonomy" id="59785"/>
    <lineage>
        <taxon>Eukaryota</taxon>
        <taxon>Metazoa</taxon>
        <taxon>Cnidaria</taxon>
        <taxon>Myxozoa</taxon>
        <taxon>Myxosporea</taxon>
        <taxon>Bivalvulida</taxon>
        <taxon>Platysporina</taxon>
        <taxon>Myxobolidae</taxon>
        <taxon>Myxobolus</taxon>
    </lineage>
</organism>
<protein>
    <submittedName>
        <fullName evidence="2">Exocyst complex component 5 (Trinotate prediction)</fullName>
    </submittedName>
</protein>
<dbReference type="InterPro" id="IPR009976">
    <property type="entry name" value="Sec10-like"/>
</dbReference>
<feature type="domain" description="Exocyst complex component Sec10-like alpha-helical bundle" evidence="1">
    <location>
        <begin position="241"/>
        <end position="365"/>
    </location>
</feature>
<dbReference type="PANTHER" id="PTHR12100">
    <property type="entry name" value="SEC10"/>
    <property type="match status" value="1"/>
</dbReference>